<keyword evidence="5 8" id="KW-0812">Transmembrane</keyword>
<proteinExistence type="inferred from homology"/>
<evidence type="ECO:0000256" key="5">
    <source>
        <dbReference type="ARBA" id="ARBA00022692"/>
    </source>
</evidence>
<comment type="subcellular location">
    <subcellularLocation>
        <location evidence="1">Cell membrane</location>
        <topology evidence="1">Multi-pass membrane protein</topology>
    </subcellularLocation>
</comment>
<feature type="transmembrane region" description="Helical" evidence="8">
    <location>
        <begin position="210"/>
        <end position="233"/>
    </location>
</feature>
<dbReference type="GO" id="GO:0005886">
    <property type="term" value="C:plasma membrane"/>
    <property type="evidence" value="ECO:0007669"/>
    <property type="project" value="UniProtKB-SubCell"/>
</dbReference>
<organism evidence="9 10">
    <name type="scientific">Corynebacterium incognita</name>
    <dbReference type="NCBI Taxonomy" id="2754725"/>
    <lineage>
        <taxon>Bacteria</taxon>
        <taxon>Bacillati</taxon>
        <taxon>Actinomycetota</taxon>
        <taxon>Actinomycetes</taxon>
        <taxon>Mycobacteriales</taxon>
        <taxon>Corynebacteriaceae</taxon>
        <taxon>Corynebacterium</taxon>
    </lineage>
</organism>
<evidence type="ECO:0000313" key="9">
    <source>
        <dbReference type="EMBL" id="QNE88851.1"/>
    </source>
</evidence>
<feature type="transmembrane region" description="Helical" evidence="8">
    <location>
        <begin position="12"/>
        <end position="36"/>
    </location>
</feature>
<keyword evidence="4" id="KW-1003">Cell membrane</keyword>
<evidence type="ECO:0000256" key="1">
    <source>
        <dbReference type="ARBA" id="ARBA00004651"/>
    </source>
</evidence>
<dbReference type="Pfam" id="PF01032">
    <property type="entry name" value="FecCD"/>
    <property type="match status" value="1"/>
</dbReference>
<dbReference type="PANTHER" id="PTHR30472">
    <property type="entry name" value="FERRIC ENTEROBACTIN TRANSPORT SYSTEM PERMEASE PROTEIN"/>
    <property type="match status" value="1"/>
</dbReference>
<dbReference type="KEGG" id="cik:H0194_07090"/>
<evidence type="ECO:0000256" key="6">
    <source>
        <dbReference type="ARBA" id="ARBA00022989"/>
    </source>
</evidence>
<evidence type="ECO:0000256" key="8">
    <source>
        <dbReference type="SAM" id="Phobius"/>
    </source>
</evidence>
<feature type="transmembrane region" description="Helical" evidence="8">
    <location>
        <begin position="299"/>
        <end position="317"/>
    </location>
</feature>
<evidence type="ECO:0000256" key="7">
    <source>
        <dbReference type="ARBA" id="ARBA00023136"/>
    </source>
</evidence>
<dbReference type="CDD" id="cd06550">
    <property type="entry name" value="TM_ABC_iron-siderophores_like"/>
    <property type="match status" value="1"/>
</dbReference>
<dbReference type="SUPFAM" id="SSF81345">
    <property type="entry name" value="ABC transporter involved in vitamin B12 uptake, BtuC"/>
    <property type="match status" value="1"/>
</dbReference>
<dbReference type="GO" id="GO:0033214">
    <property type="term" value="P:siderophore-iron import into cell"/>
    <property type="evidence" value="ECO:0007669"/>
    <property type="project" value="TreeGrafter"/>
</dbReference>
<sequence>MTILRPTPAPQRLSGAALTGGLAVALLVVAAASLFLGSHRLGIGEVWAQLLDGPVASGAADSATDSEANHILWQLRLPRTVLAVTAGANVAVAGAITQTLTRNPLADPGFIGITAGAAFAVAIAIAAGSTLGALGVTTLAMLGAAAATALVFLLARVAPDATTLVLAGVGITACLQAVTTLLSLNATAVLDGLRQWTVGSTFGRGYTEVGIAAAGLVLGMGVALLCARGLDLLAMGETTAIALGSSPSRTRSLAALAVIVLAGTATAAVGPVAFVGFAAPNAIRLVLGPDVRTTVVPTALLGSALTLLADILGRLVLYPGELEMSIILAVVGAPLLMWVVRKAPA</sequence>
<keyword evidence="3" id="KW-0813">Transport</keyword>
<accession>A0A7G7CMN5</accession>
<evidence type="ECO:0000256" key="4">
    <source>
        <dbReference type="ARBA" id="ARBA00022475"/>
    </source>
</evidence>
<dbReference type="AlphaFoldDB" id="A0A7G7CMN5"/>
<keyword evidence="6 8" id="KW-1133">Transmembrane helix</keyword>
<reference evidence="9 10" key="1">
    <citation type="submission" date="2020-07" db="EMBL/GenBank/DDBJ databases">
        <title>Complete genome and description of Corynebacterium incognita strain Marseille-Q3630 sp. nov.</title>
        <authorList>
            <person name="Boxberger M."/>
        </authorList>
    </citation>
    <scope>NUCLEOTIDE SEQUENCE [LARGE SCALE GENOMIC DNA]</scope>
    <source>
        <strain evidence="9 10">Marseille-Q3630</strain>
    </source>
</reference>
<dbReference type="GO" id="GO:0022857">
    <property type="term" value="F:transmembrane transporter activity"/>
    <property type="evidence" value="ECO:0007669"/>
    <property type="project" value="InterPro"/>
</dbReference>
<protein>
    <submittedName>
        <fullName evidence="9">Iron ABC transporter permease</fullName>
    </submittedName>
</protein>
<feature type="transmembrane region" description="Helical" evidence="8">
    <location>
        <begin position="253"/>
        <end position="279"/>
    </location>
</feature>
<evidence type="ECO:0000256" key="2">
    <source>
        <dbReference type="ARBA" id="ARBA00007935"/>
    </source>
</evidence>
<comment type="similarity">
    <text evidence="2">Belongs to the binding-protein-dependent transport system permease family. FecCD subfamily.</text>
</comment>
<evidence type="ECO:0000256" key="3">
    <source>
        <dbReference type="ARBA" id="ARBA00022448"/>
    </source>
</evidence>
<dbReference type="PANTHER" id="PTHR30472:SF1">
    <property type="entry name" value="FE(3+) DICITRATE TRANSPORT SYSTEM PERMEASE PROTEIN FECC-RELATED"/>
    <property type="match status" value="1"/>
</dbReference>
<feature type="transmembrane region" description="Helical" evidence="8">
    <location>
        <begin position="133"/>
        <end position="155"/>
    </location>
</feature>
<feature type="transmembrane region" description="Helical" evidence="8">
    <location>
        <begin position="80"/>
        <end position="97"/>
    </location>
</feature>
<evidence type="ECO:0000313" key="10">
    <source>
        <dbReference type="Proteomes" id="UP000515743"/>
    </source>
</evidence>
<gene>
    <name evidence="9" type="ORF">H0194_07090</name>
</gene>
<keyword evidence="7 8" id="KW-0472">Membrane</keyword>
<dbReference type="RefSeq" id="WP_185175240.1">
    <property type="nucleotide sequence ID" value="NZ_CP059404.1"/>
</dbReference>
<dbReference type="Gene3D" id="1.10.3470.10">
    <property type="entry name" value="ABC transporter involved in vitamin B12 uptake, BtuC"/>
    <property type="match status" value="1"/>
</dbReference>
<feature type="transmembrane region" description="Helical" evidence="8">
    <location>
        <begin position="164"/>
        <end position="190"/>
    </location>
</feature>
<dbReference type="InterPro" id="IPR037294">
    <property type="entry name" value="ABC_BtuC-like"/>
</dbReference>
<name>A0A7G7CMN5_9CORY</name>
<feature type="transmembrane region" description="Helical" evidence="8">
    <location>
        <begin position="109"/>
        <end position="127"/>
    </location>
</feature>
<feature type="transmembrane region" description="Helical" evidence="8">
    <location>
        <begin position="324"/>
        <end position="340"/>
    </location>
</feature>
<dbReference type="InterPro" id="IPR000522">
    <property type="entry name" value="ABC_transptr_permease_BtuC"/>
</dbReference>
<dbReference type="Proteomes" id="UP000515743">
    <property type="component" value="Chromosome"/>
</dbReference>
<keyword evidence="10" id="KW-1185">Reference proteome</keyword>
<dbReference type="EMBL" id="CP059404">
    <property type="protein sequence ID" value="QNE88851.1"/>
    <property type="molecule type" value="Genomic_DNA"/>
</dbReference>